<dbReference type="AlphaFoldDB" id="A0A4Y2MZ38"/>
<evidence type="ECO:0000313" key="2">
    <source>
        <dbReference type="Proteomes" id="UP000499080"/>
    </source>
</evidence>
<sequence length="121" mass="14513">MRAVDADNVQWTLCTVSVREDRKQLWRDKQSERLFFTIYNRHEQDFDEENMSCISSEYYDCDDKISYASSDYYTCEEDITSYKDFEFFDPDLRALNELLLKLKGINEVLQTIPLFTVDMIQ</sequence>
<accession>A0A4Y2MZ38</accession>
<gene>
    <name evidence="1" type="ORF">AVEN_120413_1</name>
</gene>
<proteinExistence type="predicted"/>
<dbReference type="Proteomes" id="UP000499080">
    <property type="component" value="Unassembled WGS sequence"/>
</dbReference>
<keyword evidence="2" id="KW-1185">Reference proteome</keyword>
<dbReference type="EMBL" id="BGPR01007998">
    <property type="protein sequence ID" value="GBN30906.1"/>
    <property type="molecule type" value="Genomic_DNA"/>
</dbReference>
<comment type="caution">
    <text evidence="1">The sequence shown here is derived from an EMBL/GenBank/DDBJ whole genome shotgun (WGS) entry which is preliminary data.</text>
</comment>
<evidence type="ECO:0000313" key="1">
    <source>
        <dbReference type="EMBL" id="GBN30906.1"/>
    </source>
</evidence>
<protein>
    <submittedName>
        <fullName evidence="1">Uncharacterized protein</fullName>
    </submittedName>
</protein>
<organism evidence="1 2">
    <name type="scientific">Araneus ventricosus</name>
    <name type="common">Orbweaver spider</name>
    <name type="synonym">Epeira ventricosa</name>
    <dbReference type="NCBI Taxonomy" id="182803"/>
    <lineage>
        <taxon>Eukaryota</taxon>
        <taxon>Metazoa</taxon>
        <taxon>Ecdysozoa</taxon>
        <taxon>Arthropoda</taxon>
        <taxon>Chelicerata</taxon>
        <taxon>Arachnida</taxon>
        <taxon>Araneae</taxon>
        <taxon>Araneomorphae</taxon>
        <taxon>Entelegynae</taxon>
        <taxon>Araneoidea</taxon>
        <taxon>Araneidae</taxon>
        <taxon>Araneus</taxon>
    </lineage>
</organism>
<reference evidence="1 2" key="1">
    <citation type="journal article" date="2019" name="Sci. Rep.">
        <title>Orb-weaving spider Araneus ventricosus genome elucidates the spidroin gene catalogue.</title>
        <authorList>
            <person name="Kono N."/>
            <person name="Nakamura H."/>
            <person name="Ohtoshi R."/>
            <person name="Moran D.A.P."/>
            <person name="Shinohara A."/>
            <person name="Yoshida Y."/>
            <person name="Fujiwara M."/>
            <person name="Mori M."/>
            <person name="Tomita M."/>
            <person name="Arakawa K."/>
        </authorList>
    </citation>
    <scope>NUCLEOTIDE SEQUENCE [LARGE SCALE GENOMIC DNA]</scope>
</reference>
<name>A0A4Y2MZ38_ARAVE</name>